<feature type="domain" description="AP2/ERF" evidence="4">
    <location>
        <begin position="121"/>
        <end position="184"/>
    </location>
</feature>
<proteinExistence type="predicted"/>
<gene>
    <name evidence="5" type="ORF">LCGC14_0344960</name>
</gene>
<dbReference type="AlphaFoldDB" id="A0A0F9TCQ0"/>
<dbReference type="SMART" id="SM00380">
    <property type="entry name" value="AP2"/>
    <property type="match status" value="1"/>
</dbReference>
<dbReference type="InterPro" id="IPR003615">
    <property type="entry name" value="HNH_nuc"/>
</dbReference>
<dbReference type="PROSITE" id="PS51032">
    <property type="entry name" value="AP2_ERF"/>
    <property type="match status" value="1"/>
</dbReference>
<evidence type="ECO:0000256" key="1">
    <source>
        <dbReference type="ARBA" id="ARBA00023015"/>
    </source>
</evidence>
<keyword evidence="3" id="KW-0804">Transcription</keyword>
<reference evidence="5" key="1">
    <citation type="journal article" date="2015" name="Nature">
        <title>Complex archaea that bridge the gap between prokaryotes and eukaryotes.</title>
        <authorList>
            <person name="Spang A."/>
            <person name="Saw J.H."/>
            <person name="Jorgensen S.L."/>
            <person name="Zaremba-Niedzwiedzka K."/>
            <person name="Martijn J."/>
            <person name="Lind A.E."/>
            <person name="van Eijk R."/>
            <person name="Schleper C."/>
            <person name="Guy L."/>
            <person name="Ettema T.J."/>
        </authorList>
    </citation>
    <scope>NUCLEOTIDE SEQUENCE</scope>
</reference>
<dbReference type="Gene3D" id="3.90.75.20">
    <property type="match status" value="1"/>
</dbReference>
<evidence type="ECO:0000256" key="2">
    <source>
        <dbReference type="ARBA" id="ARBA00023125"/>
    </source>
</evidence>
<evidence type="ECO:0000313" key="5">
    <source>
        <dbReference type="EMBL" id="KKN79020.1"/>
    </source>
</evidence>
<dbReference type="InterPro" id="IPR001471">
    <property type="entry name" value="AP2/ERF_dom"/>
</dbReference>
<evidence type="ECO:0000259" key="4">
    <source>
        <dbReference type="PROSITE" id="PS51032"/>
    </source>
</evidence>
<organism evidence="5">
    <name type="scientific">marine sediment metagenome</name>
    <dbReference type="NCBI Taxonomy" id="412755"/>
    <lineage>
        <taxon>unclassified sequences</taxon>
        <taxon>metagenomes</taxon>
        <taxon>ecological metagenomes</taxon>
    </lineage>
</organism>
<dbReference type="EMBL" id="LAZR01000254">
    <property type="protein sequence ID" value="KKN79020.1"/>
    <property type="molecule type" value="Genomic_DNA"/>
</dbReference>
<dbReference type="InterPro" id="IPR016177">
    <property type="entry name" value="DNA-bd_dom_sf"/>
</dbReference>
<sequence length="204" mass="24163">MREIELTKGYVVKVDDEDYDWLMTYSWHALESSNEIKRRRLRDRVVARAAVRVNLPNGRYAYEVVYMHRLIMKAKPKEQVDHKNHDTLDNRRENLRIVTNQQNSWNSRGAKSFNGKPTSSRFKGVYRKVCKYKGEPKYKYWVSKIRVNGKEITLGHFKTEVEAACYYDMAAHKHFGEHAYLNFDGAAYDKWYNDNYVTQSCEAS</sequence>
<dbReference type="GO" id="GO:0003677">
    <property type="term" value="F:DNA binding"/>
    <property type="evidence" value="ECO:0007669"/>
    <property type="project" value="UniProtKB-KW"/>
</dbReference>
<protein>
    <recommendedName>
        <fullName evidence="4">AP2/ERF domain-containing protein</fullName>
    </recommendedName>
</protein>
<keyword evidence="2" id="KW-0238">DNA-binding</keyword>
<dbReference type="InterPro" id="IPR044925">
    <property type="entry name" value="His-Me_finger_sf"/>
</dbReference>
<dbReference type="InterPro" id="IPR036955">
    <property type="entry name" value="AP2/ERF_dom_sf"/>
</dbReference>
<dbReference type="Gene3D" id="3.30.730.10">
    <property type="entry name" value="AP2/ERF domain"/>
    <property type="match status" value="1"/>
</dbReference>
<accession>A0A0F9TCQ0</accession>
<dbReference type="SUPFAM" id="SSF54060">
    <property type="entry name" value="His-Me finger endonucleases"/>
    <property type="match status" value="1"/>
</dbReference>
<dbReference type="GO" id="GO:0003700">
    <property type="term" value="F:DNA-binding transcription factor activity"/>
    <property type="evidence" value="ECO:0007669"/>
    <property type="project" value="InterPro"/>
</dbReference>
<comment type="caution">
    <text evidence="5">The sequence shown here is derived from an EMBL/GenBank/DDBJ whole genome shotgun (WGS) entry which is preliminary data.</text>
</comment>
<name>A0A0F9TCQ0_9ZZZZ</name>
<dbReference type="Pfam" id="PF13392">
    <property type="entry name" value="HNH_3"/>
    <property type="match status" value="1"/>
</dbReference>
<evidence type="ECO:0000256" key="3">
    <source>
        <dbReference type="ARBA" id="ARBA00023163"/>
    </source>
</evidence>
<dbReference type="SUPFAM" id="SSF54171">
    <property type="entry name" value="DNA-binding domain"/>
    <property type="match status" value="1"/>
</dbReference>
<keyword evidence="1" id="KW-0805">Transcription regulation</keyword>